<dbReference type="InterPro" id="IPR012336">
    <property type="entry name" value="Thioredoxin-like_fold"/>
</dbReference>
<accession>A0A2J7TCZ3</accession>
<proteinExistence type="inferred from homology"/>
<evidence type="ECO:0000256" key="3">
    <source>
        <dbReference type="SAM" id="SignalP"/>
    </source>
</evidence>
<comment type="function">
    <text evidence="1">May be required for disulfide bond formation in some proteins.</text>
</comment>
<dbReference type="InterPro" id="IPR036249">
    <property type="entry name" value="Thioredoxin-like_sf"/>
</dbReference>
<reference evidence="5 6" key="1">
    <citation type="submission" date="2017-10" db="EMBL/GenBank/DDBJ databases">
        <title>Genome announcement of Methylocella silvestris TVC from permafrost.</title>
        <authorList>
            <person name="Wang J."/>
            <person name="Geng K."/>
            <person name="Ul-Haque F."/>
            <person name="Crombie A.T."/>
            <person name="Street L.E."/>
            <person name="Wookey P.A."/>
            <person name="Murrell J.C."/>
            <person name="Pratscher J."/>
        </authorList>
    </citation>
    <scope>NUCLEOTIDE SEQUENCE [LARGE SCALE GENOMIC DNA]</scope>
    <source>
        <strain evidence="5 6">TVC</strain>
    </source>
</reference>
<comment type="caution">
    <text evidence="5">The sequence shown here is derived from an EMBL/GenBank/DDBJ whole genome shotgun (WGS) entry which is preliminary data.</text>
</comment>
<feature type="domain" description="Thioredoxin" evidence="4">
    <location>
        <begin position="29"/>
        <end position="224"/>
    </location>
</feature>
<evidence type="ECO:0000256" key="2">
    <source>
        <dbReference type="ARBA" id="ARBA00005791"/>
    </source>
</evidence>
<dbReference type="AlphaFoldDB" id="A0A2J7TCZ3"/>
<dbReference type="InterPro" id="IPR013766">
    <property type="entry name" value="Thioredoxin_domain"/>
</dbReference>
<dbReference type="Proteomes" id="UP000236286">
    <property type="component" value="Unassembled WGS sequence"/>
</dbReference>
<dbReference type="Gene3D" id="3.40.30.10">
    <property type="entry name" value="Glutaredoxin"/>
    <property type="match status" value="1"/>
</dbReference>
<dbReference type="PROSITE" id="PS51352">
    <property type="entry name" value="THIOREDOXIN_2"/>
    <property type="match status" value="1"/>
</dbReference>
<dbReference type="Gene3D" id="1.10.40.80">
    <property type="match status" value="1"/>
</dbReference>
<dbReference type="PROSITE" id="PS51318">
    <property type="entry name" value="TAT"/>
    <property type="match status" value="1"/>
</dbReference>
<evidence type="ECO:0000313" key="6">
    <source>
        <dbReference type="Proteomes" id="UP000236286"/>
    </source>
</evidence>
<feature type="chain" id="PRO_5014362598" evidence="3">
    <location>
        <begin position="40"/>
        <end position="225"/>
    </location>
</feature>
<dbReference type="PANTHER" id="PTHR13887:SF56">
    <property type="entry name" value="THIOREDOXIN-LIKE REDUCTASE RV2466C"/>
    <property type="match status" value="1"/>
</dbReference>
<feature type="signal peptide" evidence="3">
    <location>
        <begin position="1"/>
        <end position="39"/>
    </location>
</feature>
<comment type="similarity">
    <text evidence="2">Belongs to the thioredoxin family. DsbA subfamily.</text>
</comment>
<gene>
    <name evidence="5" type="ORF">CR492_17955</name>
</gene>
<dbReference type="Pfam" id="PF13462">
    <property type="entry name" value="Thioredoxin_4"/>
    <property type="match status" value="1"/>
</dbReference>
<keyword evidence="3" id="KW-0732">Signal</keyword>
<dbReference type="InterPro" id="IPR006311">
    <property type="entry name" value="TAT_signal"/>
</dbReference>
<dbReference type="SUPFAM" id="SSF52833">
    <property type="entry name" value="Thioredoxin-like"/>
    <property type="match status" value="1"/>
</dbReference>
<organism evidence="5 6">
    <name type="scientific">Methylocella silvestris</name>
    <dbReference type="NCBI Taxonomy" id="199596"/>
    <lineage>
        <taxon>Bacteria</taxon>
        <taxon>Pseudomonadati</taxon>
        <taxon>Pseudomonadota</taxon>
        <taxon>Alphaproteobacteria</taxon>
        <taxon>Hyphomicrobiales</taxon>
        <taxon>Beijerinckiaceae</taxon>
        <taxon>Methylocella</taxon>
    </lineage>
</organism>
<dbReference type="OrthoDB" id="8478320at2"/>
<evidence type="ECO:0000313" key="5">
    <source>
        <dbReference type="EMBL" id="PNG24628.1"/>
    </source>
</evidence>
<name>A0A2J7TCZ3_METSI</name>
<evidence type="ECO:0000259" key="4">
    <source>
        <dbReference type="PROSITE" id="PS51352"/>
    </source>
</evidence>
<protein>
    <submittedName>
        <fullName evidence="5">Disulfide bond formation protein DsbA</fullName>
    </submittedName>
</protein>
<sequence>MTTVTKAPAFPSRRFLFQLARAALVFASVAATGAAPALAQGAAVPPDQLMAPGALPDLALGSADAPITIVEYASMTCSHCAAFHTTTFPVLKSKYIDTGKVRFILREFPLDPLATAGFMLARCAGDDKRNAIVDLLFAQQKNWAFTEKPVEALAGLLKQAGVGQEAFEACLKNQELYNNVNKVRDNASAKFNVTATPTFFINGKKESGEISPETLDKLLEPLLKG</sequence>
<dbReference type="PANTHER" id="PTHR13887">
    <property type="entry name" value="GLUTATHIONE S-TRANSFERASE KAPPA"/>
    <property type="match status" value="1"/>
</dbReference>
<evidence type="ECO:0000256" key="1">
    <source>
        <dbReference type="ARBA" id="ARBA00003565"/>
    </source>
</evidence>
<dbReference type="RefSeq" id="WP_102845109.1">
    <property type="nucleotide sequence ID" value="NZ_PDZR01000028.1"/>
</dbReference>
<dbReference type="EMBL" id="PDZR01000028">
    <property type="protein sequence ID" value="PNG24628.1"/>
    <property type="molecule type" value="Genomic_DNA"/>
</dbReference>